<dbReference type="SUPFAM" id="SSF56235">
    <property type="entry name" value="N-terminal nucleophile aminohydrolases (Ntn hydrolases)"/>
    <property type="match status" value="1"/>
</dbReference>
<dbReference type="Pfam" id="PF01112">
    <property type="entry name" value="Asparaginase_2"/>
    <property type="match status" value="1"/>
</dbReference>
<dbReference type="GO" id="GO:0005737">
    <property type="term" value="C:cytoplasm"/>
    <property type="evidence" value="ECO:0007669"/>
    <property type="project" value="TreeGrafter"/>
</dbReference>
<dbReference type="AlphaFoldDB" id="A0A381T293"/>
<evidence type="ECO:0008006" key="2">
    <source>
        <dbReference type="Google" id="ProtNLM"/>
    </source>
</evidence>
<dbReference type="FunFam" id="3.60.20.30:FF:000005">
    <property type="entry name" value="N(4)-(Beta-N-acetylglucosaminyl)-L-asparaginase"/>
    <property type="match status" value="1"/>
</dbReference>
<reference evidence="1" key="1">
    <citation type="submission" date="2018-05" db="EMBL/GenBank/DDBJ databases">
        <authorList>
            <person name="Lanie J.A."/>
            <person name="Ng W.-L."/>
            <person name="Kazmierczak K.M."/>
            <person name="Andrzejewski T.M."/>
            <person name="Davidsen T.M."/>
            <person name="Wayne K.J."/>
            <person name="Tettelin H."/>
            <person name="Glass J.I."/>
            <person name="Rusch D."/>
            <person name="Podicherti R."/>
            <person name="Tsui H.-C.T."/>
            <person name="Winkler M.E."/>
        </authorList>
    </citation>
    <scope>NUCLEOTIDE SEQUENCE</scope>
</reference>
<sequence>MDRRDFIKTGLVTAAAPALILADIKTIKRSRKPVAISTWNHGINANEEAMKVLRSEGSALDAVEAGVKISEADPTIQSVGFGGRPDRDGHVTLDACIMDSQGNAGSVAYLQDIKHPISVARKVMEETDHVMLAGNGAKNFAISHGFKEENLLTEESRTAWLKWKKNMSKKNDLAPNDDHDTISLLAQDLDGNMAGACTTSGLAFKIPGRVGDSPIIGAGLYVDNEVGAAGATGRGEEVIKAAGSFLIVELMRQGHAPQIACEEALGRTVNRHDGNPEFQIAYIALRKDGEIGVAAIRKGFKYALSSDDKNELYPVKGIIN</sequence>
<protein>
    <recommendedName>
        <fullName evidence="2">Glycosylasparaginase</fullName>
    </recommendedName>
</protein>
<dbReference type="CDD" id="cd04513">
    <property type="entry name" value="Glycosylasparaginase"/>
    <property type="match status" value="1"/>
</dbReference>
<dbReference type="GO" id="GO:0016811">
    <property type="term" value="F:hydrolase activity, acting on carbon-nitrogen (but not peptide) bonds, in linear amides"/>
    <property type="evidence" value="ECO:0007669"/>
    <property type="project" value="UniProtKB-ARBA"/>
</dbReference>
<dbReference type="InterPro" id="IPR029055">
    <property type="entry name" value="Ntn_hydrolases_N"/>
</dbReference>
<dbReference type="PANTHER" id="PTHR10188:SF6">
    <property type="entry name" value="N(4)-(BETA-N-ACETYLGLUCOSAMINYL)-L-ASPARAGINASE"/>
    <property type="match status" value="1"/>
</dbReference>
<organism evidence="1">
    <name type="scientific">marine metagenome</name>
    <dbReference type="NCBI Taxonomy" id="408172"/>
    <lineage>
        <taxon>unclassified sequences</taxon>
        <taxon>metagenomes</taxon>
        <taxon>ecological metagenomes</taxon>
    </lineage>
</organism>
<dbReference type="PANTHER" id="PTHR10188">
    <property type="entry name" value="L-ASPARAGINASE"/>
    <property type="match status" value="1"/>
</dbReference>
<accession>A0A381T293</accession>
<dbReference type="InterPro" id="IPR019546">
    <property type="entry name" value="TAT_signal_bac_arc"/>
</dbReference>
<dbReference type="InterPro" id="IPR000246">
    <property type="entry name" value="Peptidase_T2"/>
</dbReference>
<dbReference type="Gene3D" id="3.60.20.30">
    <property type="entry name" value="(Glycosyl)asparaginase"/>
    <property type="match status" value="1"/>
</dbReference>
<dbReference type="Pfam" id="PF10518">
    <property type="entry name" value="TAT_signal"/>
    <property type="match status" value="1"/>
</dbReference>
<dbReference type="EMBL" id="UINC01003861">
    <property type="protein sequence ID" value="SVA09869.1"/>
    <property type="molecule type" value="Genomic_DNA"/>
</dbReference>
<proteinExistence type="predicted"/>
<name>A0A381T293_9ZZZZ</name>
<gene>
    <name evidence="1" type="ORF">METZ01_LOCUS62723</name>
</gene>
<evidence type="ECO:0000313" key="1">
    <source>
        <dbReference type="EMBL" id="SVA09869.1"/>
    </source>
</evidence>